<comment type="caution">
    <text evidence="2">The sequence shown here is derived from an EMBL/GenBank/DDBJ whole genome shotgun (WGS) entry which is preliminary data.</text>
</comment>
<gene>
    <name evidence="2" type="ORF">UT77_C0006G0017</name>
</gene>
<dbReference type="EMBL" id="LBYB01000006">
    <property type="protein sequence ID" value="KKR41785.1"/>
    <property type="molecule type" value="Genomic_DNA"/>
</dbReference>
<feature type="region of interest" description="Disordered" evidence="1">
    <location>
        <begin position="1"/>
        <end position="28"/>
    </location>
</feature>
<organism evidence="2 3">
    <name type="scientific">Candidatus Daviesbacteria bacterium GW2011_GWC2_40_12</name>
    <dbReference type="NCBI Taxonomy" id="1618431"/>
    <lineage>
        <taxon>Bacteria</taxon>
        <taxon>Candidatus Daviesiibacteriota</taxon>
    </lineage>
</organism>
<evidence type="ECO:0000313" key="2">
    <source>
        <dbReference type="EMBL" id="KKR41785.1"/>
    </source>
</evidence>
<evidence type="ECO:0000256" key="1">
    <source>
        <dbReference type="SAM" id="MobiDB-lite"/>
    </source>
</evidence>
<dbReference type="Proteomes" id="UP000034881">
    <property type="component" value="Unassembled WGS sequence"/>
</dbReference>
<reference evidence="2 3" key="1">
    <citation type="journal article" date="2015" name="Nature">
        <title>rRNA introns, odd ribosomes, and small enigmatic genomes across a large radiation of phyla.</title>
        <authorList>
            <person name="Brown C.T."/>
            <person name="Hug L.A."/>
            <person name="Thomas B.C."/>
            <person name="Sharon I."/>
            <person name="Castelle C.J."/>
            <person name="Singh A."/>
            <person name="Wilkins M.J."/>
            <person name="Williams K.H."/>
            <person name="Banfield J.F."/>
        </authorList>
    </citation>
    <scope>NUCLEOTIDE SEQUENCE [LARGE SCALE GENOMIC DNA]</scope>
</reference>
<accession>A0A0G0T3V9</accession>
<name>A0A0G0T3V9_9BACT</name>
<evidence type="ECO:0000313" key="3">
    <source>
        <dbReference type="Proteomes" id="UP000034881"/>
    </source>
</evidence>
<sequence length="50" mass="5810">MGEPRAEVPIKDSLRALQETTRRREDEEDLKDVELGLEMLRRMKAAKGKL</sequence>
<proteinExistence type="predicted"/>
<feature type="compositionally biased region" description="Basic and acidic residues" evidence="1">
    <location>
        <begin position="1"/>
        <end position="25"/>
    </location>
</feature>
<dbReference type="AlphaFoldDB" id="A0A0G0T3V9"/>
<protein>
    <submittedName>
        <fullName evidence="2">Uncharacterized protein</fullName>
    </submittedName>
</protein>